<reference evidence="3" key="1">
    <citation type="submission" date="2025-08" db="UniProtKB">
        <authorList>
            <consortium name="RefSeq"/>
        </authorList>
    </citation>
    <scope>IDENTIFICATION</scope>
    <source>
        <tissue evidence="3">Gonads</tissue>
    </source>
</reference>
<dbReference type="OrthoDB" id="10263316at2759"/>
<feature type="region of interest" description="Disordered" evidence="1">
    <location>
        <begin position="1"/>
        <end position="57"/>
    </location>
</feature>
<dbReference type="AlphaFoldDB" id="A0A2R2MMY8"/>
<feature type="non-terminal residue" evidence="3">
    <location>
        <position position="1"/>
    </location>
</feature>
<organism evidence="2 3">
    <name type="scientific">Lingula anatina</name>
    <name type="common">Brachiopod</name>
    <name type="synonym">Lingula unguis</name>
    <dbReference type="NCBI Taxonomy" id="7574"/>
    <lineage>
        <taxon>Eukaryota</taxon>
        <taxon>Metazoa</taxon>
        <taxon>Spiralia</taxon>
        <taxon>Lophotrochozoa</taxon>
        <taxon>Brachiopoda</taxon>
        <taxon>Linguliformea</taxon>
        <taxon>Lingulata</taxon>
        <taxon>Lingulida</taxon>
        <taxon>Linguloidea</taxon>
        <taxon>Lingulidae</taxon>
        <taxon>Lingula</taxon>
    </lineage>
</organism>
<evidence type="ECO:0000313" key="3">
    <source>
        <dbReference type="RefSeq" id="XP_023931576.1"/>
    </source>
</evidence>
<evidence type="ECO:0000313" key="2">
    <source>
        <dbReference type="Proteomes" id="UP000085678"/>
    </source>
</evidence>
<dbReference type="RefSeq" id="XP_023931576.1">
    <property type="nucleotide sequence ID" value="XM_024075808.1"/>
</dbReference>
<dbReference type="GeneID" id="112041973"/>
<protein>
    <submittedName>
        <fullName evidence="3">Uncharacterized protein LOC112041973</fullName>
    </submittedName>
</protein>
<proteinExistence type="predicted"/>
<keyword evidence="2" id="KW-1185">Reference proteome</keyword>
<gene>
    <name evidence="3" type="primary">LOC112041973</name>
</gene>
<dbReference type="KEGG" id="lak:112041973"/>
<dbReference type="InParanoid" id="A0A2R2MMY8"/>
<dbReference type="Proteomes" id="UP000085678">
    <property type="component" value="Unplaced"/>
</dbReference>
<evidence type="ECO:0000256" key="1">
    <source>
        <dbReference type="SAM" id="MobiDB-lite"/>
    </source>
</evidence>
<sequence>SGKDKDRGGGKLTASPKKPPSRQAPTPSSQKDMVGERAATATPHTGNSAFTPAPDVDPVLNRKYKEKLSVQTYNLLREMVDRSTYMFEDIRRNEDVLALAKLGLQG</sequence>
<name>A0A2R2MMY8_LINAN</name>
<accession>A0A2R2MMY8</accession>